<dbReference type="HOGENOM" id="CLU_040884_0_0_7"/>
<dbReference type="KEGG" id="scl:sce3984"/>
<dbReference type="OrthoDB" id="9766019at2"/>
<dbReference type="InterPro" id="IPR018181">
    <property type="entry name" value="Heat_shock_70_CS"/>
</dbReference>
<dbReference type="BioCyc" id="SCEL448385:SCE_RS20455-MONOMER"/>
<dbReference type="STRING" id="448385.sce3984"/>
<name>A9EQI4_SORC5</name>
<dbReference type="PANTHER" id="PTHR19375">
    <property type="entry name" value="HEAT SHOCK PROTEIN 70KDA"/>
    <property type="match status" value="1"/>
</dbReference>
<dbReference type="Gene3D" id="3.30.420.40">
    <property type="match status" value="2"/>
</dbReference>
<dbReference type="InterPro" id="IPR043129">
    <property type="entry name" value="ATPase_NBD"/>
</dbReference>
<dbReference type="SUPFAM" id="SSF53067">
    <property type="entry name" value="Actin-like ATPase domain"/>
    <property type="match status" value="2"/>
</dbReference>
<dbReference type="GO" id="GO:0005524">
    <property type="term" value="F:ATP binding"/>
    <property type="evidence" value="ECO:0007669"/>
    <property type="project" value="UniProtKB-KW"/>
</dbReference>
<organism evidence="5 6">
    <name type="scientific">Sorangium cellulosum (strain So ce56)</name>
    <name type="common">Polyangium cellulosum (strain So ce56)</name>
    <dbReference type="NCBI Taxonomy" id="448385"/>
    <lineage>
        <taxon>Bacteria</taxon>
        <taxon>Pseudomonadati</taxon>
        <taxon>Myxococcota</taxon>
        <taxon>Polyangia</taxon>
        <taxon>Polyangiales</taxon>
        <taxon>Polyangiaceae</taxon>
        <taxon>Sorangium</taxon>
    </lineage>
</organism>
<dbReference type="EMBL" id="AM746676">
    <property type="protein sequence ID" value="CAN94144.1"/>
    <property type="molecule type" value="Genomic_DNA"/>
</dbReference>
<dbReference type="InterPro" id="IPR013126">
    <property type="entry name" value="Hsp_70_fam"/>
</dbReference>
<dbReference type="PROSITE" id="PS00329">
    <property type="entry name" value="HSP70_2"/>
    <property type="match status" value="1"/>
</dbReference>
<proteinExistence type="inferred from homology"/>
<evidence type="ECO:0000313" key="6">
    <source>
        <dbReference type="Proteomes" id="UP000002139"/>
    </source>
</evidence>
<keyword evidence="2 4" id="KW-0547">Nucleotide-binding</keyword>
<reference evidence="5 6" key="1">
    <citation type="journal article" date="2007" name="Nat. Biotechnol.">
        <title>Complete genome sequence of the myxobacterium Sorangium cellulosum.</title>
        <authorList>
            <person name="Schneiker S."/>
            <person name="Perlova O."/>
            <person name="Kaiser O."/>
            <person name="Gerth K."/>
            <person name="Alici A."/>
            <person name="Altmeyer M.O."/>
            <person name="Bartels D."/>
            <person name="Bekel T."/>
            <person name="Beyer S."/>
            <person name="Bode E."/>
            <person name="Bode H.B."/>
            <person name="Bolten C.J."/>
            <person name="Choudhuri J.V."/>
            <person name="Doss S."/>
            <person name="Elnakady Y.A."/>
            <person name="Frank B."/>
            <person name="Gaigalat L."/>
            <person name="Goesmann A."/>
            <person name="Groeger C."/>
            <person name="Gross F."/>
            <person name="Jelsbak L."/>
            <person name="Jelsbak L."/>
            <person name="Kalinowski J."/>
            <person name="Kegler C."/>
            <person name="Knauber T."/>
            <person name="Konietzny S."/>
            <person name="Kopp M."/>
            <person name="Krause L."/>
            <person name="Krug D."/>
            <person name="Linke B."/>
            <person name="Mahmud T."/>
            <person name="Martinez-Arias R."/>
            <person name="McHardy A.C."/>
            <person name="Merai M."/>
            <person name="Meyer F."/>
            <person name="Mormann S."/>
            <person name="Munoz-Dorado J."/>
            <person name="Perez J."/>
            <person name="Pradella S."/>
            <person name="Rachid S."/>
            <person name="Raddatz G."/>
            <person name="Rosenau F."/>
            <person name="Rueckert C."/>
            <person name="Sasse F."/>
            <person name="Scharfe M."/>
            <person name="Schuster S.C."/>
            <person name="Suen G."/>
            <person name="Treuner-Lange A."/>
            <person name="Velicer G.J."/>
            <person name="Vorholter F.-J."/>
            <person name="Weissman K.J."/>
            <person name="Welch R.D."/>
            <person name="Wenzel S.C."/>
            <person name="Whitworth D.E."/>
            <person name="Wilhelm S."/>
            <person name="Wittmann C."/>
            <person name="Bloecker H."/>
            <person name="Puehler A."/>
            <person name="Mueller R."/>
        </authorList>
    </citation>
    <scope>NUCLEOTIDE SEQUENCE [LARGE SCALE GENOMIC DNA]</scope>
    <source>
        <strain evidence="6">So ce56</strain>
    </source>
</reference>
<dbReference type="GO" id="GO:0140662">
    <property type="term" value="F:ATP-dependent protein folding chaperone"/>
    <property type="evidence" value="ECO:0007669"/>
    <property type="project" value="InterPro"/>
</dbReference>
<dbReference type="RefSeq" id="WP_012236614.1">
    <property type="nucleotide sequence ID" value="NC_010162.1"/>
</dbReference>
<gene>
    <name evidence="5" type="ordered locus">sce3984</name>
</gene>
<evidence type="ECO:0000256" key="2">
    <source>
        <dbReference type="ARBA" id="ARBA00022741"/>
    </source>
</evidence>
<comment type="similarity">
    <text evidence="1 4">Belongs to the heat shock protein 70 family.</text>
</comment>
<dbReference type="Proteomes" id="UP000002139">
    <property type="component" value="Chromosome"/>
</dbReference>
<dbReference type="eggNOG" id="COG0443">
    <property type="taxonomic scope" value="Bacteria"/>
</dbReference>
<evidence type="ECO:0000256" key="4">
    <source>
        <dbReference type="RuleBase" id="RU003322"/>
    </source>
</evidence>
<dbReference type="Pfam" id="PF00012">
    <property type="entry name" value="HSP70"/>
    <property type="match status" value="1"/>
</dbReference>
<evidence type="ECO:0000313" key="5">
    <source>
        <dbReference type="EMBL" id="CAN94144.1"/>
    </source>
</evidence>
<sequence>MRLGIDFGTTRTVVACCDRGNYPVVSFQDAAGDTVDFYPSVAAERRGELRFGFDALAVASDPEWTVLRSFKRVLSGPRASPDVEVEIGGTKLRVLDLLTLFLRSLRDAVLNRSNRPKKNDDGRLISVVATPANAHGSQRFVTLDAFRRAGFEVIALLNEPSAAGFEYTHRHRSTITSKREHIVVYDLGGGTFDASLVHMTGRSHDAVTTAGLNHLGGDDFDAALASMALDAGKIEKIEREGLPARALAALADQCREAKERLNPNSRRIVIDLEACLGDLSPAREVTIATSDYYDRCVPLVESTITAMQPVIARLDAGAGEALADIAGIYVVGGASSLPIVARTLRERFGRRVHRSPYPSAAIAIGLAIAVDEDAGFELSDRLSRHFGVFREGSGGDEVVFDPIFDREARIPSSREAPVVSRRVYRAAHNVGRYRFVECAALDRLGVPHGDITAFNEVVFPFDRRLRDRAAELGGVTVERMGNEGPLIEEQYAITSHGIVEVTITDVEAGYRRVYQVGA</sequence>
<evidence type="ECO:0000256" key="1">
    <source>
        <dbReference type="ARBA" id="ARBA00007381"/>
    </source>
</evidence>
<keyword evidence="6" id="KW-1185">Reference proteome</keyword>
<dbReference type="Gene3D" id="3.90.640.10">
    <property type="entry name" value="Actin, Chain A, domain 4"/>
    <property type="match status" value="1"/>
</dbReference>
<keyword evidence="3 4" id="KW-0067">ATP-binding</keyword>
<keyword evidence="5" id="KW-0346">Stress response</keyword>
<dbReference type="AlphaFoldDB" id="A9EQI4"/>
<evidence type="ECO:0000256" key="3">
    <source>
        <dbReference type="ARBA" id="ARBA00022840"/>
    </source>
</evidence>
<protein>
    <submittedName>
        <fullName evidence="5">Hsp70 heat shock protein</fullName>
    </submittedName>
</protein>
<accession>A9EQI4</accession>
<dbReference type="PRINTS" id="PR00301">
    <property type="entry name" value="HEATSHOCK70"/>
</dbReference>